<proteinExistence type="inferred from homology"/>
<dbReference type="PANTHER" id="PTHR10794:SF94">
    <property type="entry name" value="ESTERASE YHET-RELATED"/>
    <property type="match status" value="1"/>
</dbReference>
<evidence type="ECO:0008006" key="3">
    <source>
        <dbReference type="Google" id="ProtNLM"/>
    </source>
</evidence>
<feature type="non-terminal residue" evidence="2">
    <location>
        <position position="117"/>
    </location>
</feature>
<dbReference type="EMBL" id="UINC01074780">
    <property type="protein sequence ID" value="SVC12311.1"/>
    <property type="molecule type" value="Genomic_DNA"/>
</dbReference>
<dbReference type="InterPro" id="IPR050960">
    <property type="entry name" value="AB_hydrolase_4_sf"/>
</dbReference>
<dbReference type="PANTHER" id="PTHR10794">
    <property type="entry name" value="ABHYDROLASE DOMAIN-CONTAINING PROTEIN"/>
    <property type="match status" value="1"/>
</dbReference>
<evidence type="ECO:0000256" key="1">
    <source>
        <dbReference type="ARBA" id="ARBA00010884"/>
    </source>
</evidence>
<organism evidence="2">
    <name type="scientific">marine metagenome</name>
    <dbReference type="NCBI Taxonomy" id="408172"/>
    <lineage>
        <taxon>unclassified sequences</taxon>
        <taxon>metagenomes</taxon>
        <taxon>ecological metagenomes</taxon>
    </lineage>
</organism>
<protein>
    <recommendedName>
        <fullName evidence="3">AB hydrolase-1 domain-containing protein</fullName>
    </recommendedName>
</protein>
<dbReference type="GO" id="GO:0034338">
    <property type="term" value="F:short-chain carboxylesterase activity"/>
    <property type="evidence" value="ECO:0007669"/>
    <property type="project" value="TreeGrafter"/>
</dbReference>
<gene>
    <name evidence="2" type="ORF">METZ01_LOCUS265165</name>
</gene>
<evidence type="ECO:0000313" key="2">
    <source>
        <dbReference type="EMBL" id="SVC12311.1"/>
    </source>
</evidence>
<dbReference type="GO" id="GO:0047372">
    <property type="term" value="F:monoacylglycerol lipase activity"/>
    <property type="evidence" value="ECO:0007669"/>
    <property type="project" value="TreeGrafter"/>
</dbReference>
<dbReference type="InterPro" id="IPR029058">
    <property type="entry name" value="AB_hydrolase_fold"/>
</dbReference>
<reference evidence="2" key="1">
    <citation type="submission" date="2018-05" db="EMBL/GenBank/DDBJ databases">
        <authorList>
            <person name="Lanie J.A."/>
            <person name="Ng W.-L."/>
            <person name="Kazmierczak K.M."/>
            <person name="Andrzejewski T.M."/>
            <person name="Davidsen T.M."/>
            <person name="Wayne K.J."/>
            <person name="Tettelin H."/>
            <person name="Glass J.I."/>
            <person name="Rusch D."/>
            <person name="Podicherti R."/>
            <person name="Tsui H.-C.T."/>
            <person name="Winkler M.E."/>
        </authorList>
    </citation>
    <scope>NUCLEOTIDE SEQUENCE</scope>
</reference>
<accession>A0A382JNX6</accession>
<comment type="similarity">
    <text evidence="1">Belongs to the AB hydrolase superfamily. AB hydrolase 4 family.</text>
</comment>
<name>A0A382JNX6_9ZZZZ</name>
<dbReference type="AlphaFoldDB" id="A0A382JNX6"/>
<sequence length="117" mass="13116">MKVKSVFRPSCWLPGPHWQTIWASRFRSLPSPDTKKEQIELDDGDFINLYWLTEGNGPIVIIVHGLEGDFSSNNVKAMFGVISKIGWNGVLLLNRNCGGVSNRLQRTYHAGETGDLD</sequence>
<dbReference type="SUPFAM" id="SSF53474">
    <property type="entry name" value="alpha/beta-Hydrolases"/>
    <property type="match status" value="1"/>
</dbReference>